<dbReference type="PANTHER" id="PTHR42791">
    <property type="entry name" value="GNAT FAMILY ACETYLTRANSFERASE"/>
    <property type="match status" value="1"/>
</dbReference>
<protein>
    <submittedName>
        <fullName evidence="1">Acyl-CoA N-acyltransferase</fullName>
    </submittedName>
</protein>
<dbReference type="InterPro" id="IPR000182">
    <property type="entry name" value="GNAT_dom"/>
</dbReference>
<accession>A0A5N6G0W8</accession>
<dbReference type="AlphaFoldDB" id="A0A5N7CRK8"/>
<dbReference type="Pfam" id="PF00583">
    <property type="entry name" value="Acetyltransf_1"/>
    <property type="match status" value="1"/>
</dbReference>
<keyword evidence="1" id="KW-0808">Transferase</keyword>
<proteinExistence type="predicted"/>
<organism evidence="1">
    <name type="scientific">Petromyces alliaceus</name>
    <name type="common">Aspergillus alliaceus</name>
    <dbReference type="NCBI Taxonomy" id="209559"/>
    <lineage>
        <taxon>Eukaryota</taxon>
        <taxon>Fungi</taxon>
        <taxon>Dikarya</taxon>
        <taxon>Ascomycota</taxon>
        <taxon>Pezizomycotina</taxon>
        <taxon>Eurotiomycetes</taxon>
        <taxon>Eurotiomycetidae</taxon>
        <taxon>Eurotiales</taxon>
        <taxon>Aspergillaceae</taxon>
        <taxon>Aspergillus</taxon>
        <taxon>Aspergillus subgen. Circumdati</taxon>
    </lineage>
</organism>
<dbReference type="Gene3D" id="3.40.630.30">
    <property type="match status" value="1"/>
</dbReference>
<evidence type="ECO:0000313" key="1">
    <source>
        <dbReference type="EMBL" id="KAE8396338.1"/>
    </source>
</evidence>
<name>A0A5N7CRK8_PETAA</name>
<dbReference type="EMBL" id="ML735215">
    <property type="protein sequence ID" value="KAE8396338.1"/>
    <property type="molecule type" value="Genomic_DNA"/>
</dbReference>
<dbReference type="InterPro" id="IPR016181">
    <property type="entry name" value="Acyl_CoA_acyltransferase"/>
</dbReference>
<dbReference type="PROSITE" id="PS51186">
    <property type="entry name" value="GNAT"/>
    <property type="match status" value="1"/>
</dbReference>
<gene>
    <name evidence="1" type="ORF">BDV23DRAFT_192170</name>
</gene>
<reference evidence="1" key="1">
    <citation type="submission" date="2019-04" db="EMBL/GenBank/DDBJ databases">
        <title>Friends and foes A comparative genomics studyof 23 Aspergillus species from section Flavi.</title>
        <authorList>
            <consortium name="DOE Joint Genome Institute"/>
            <person name="Kjaerbolling I."/>
            <person name="Vesth T."/>
            <person name="Frisvad J.C."/>
            <person name="Nybo J.L."/>
            <person name="Theobald S."/>
            <person name="Kildgaard S."/>
            <person name="Isbrandt T."/>
            <person name="Kuo A."/>
            <person name="Sato A."/>
            <person name="Lyhne E.K."/>
            <person name="Kogle M.E."/>
            <person name="Wiebenga A."/>
            <person name="Kun R.S."/>
            <person name="Lubbers R.J."/>
            <person name="Makela M.R."/>
            <person name="Barry K."/>
            <person name="Chovatia M."/>
            <person name="Clum A."/>
            <person name="Daum C."/>
            <person name="Haridas S."/>
            <person name="He G."/>
            <person name="LaButti K."/>
            <person name="Lipzen A."/>
            <person name="Mondo S."/>
            <person name="Riley R."/>
            <person name="Salamov A."/>
            <person name="Simmons B.A."/>
            <person name="Magnuson J.K."/>
            <person name="Henrissat B."/>
            <person name="Mortensen U.H."/>
            <person name="Larsen T.O."/>
            <person name="Devries R.P."/>
            <person name="Grigoriev I.V."/>
            <person name="Machida M."/>
            <person name="Baker S.E."/>
            <person name="Andersen M.R."/>
        </authorList>
    </citation>
    <scope>NUCLEOTIDE SEQUENCE [LARGE SCALE GENOMIC DNA]</scope>
    <source>
        <strain evidence="1">IBT 14317</strain>
    </source>
</reference>
<sequence>MATPRLTQCKFTLEEITPDDILNITAVWFRAFSTPGNRELFPDTPGVRDWWNKATLYDLLNRPFQKYLKVIDPAHPDEIIAYGKWDLDPDACGERFPPWHTESNAELCNQFFGGIECQRRNLMRGRKHYYLDMLATNPDHQRQGAASLLVQWGCALADRTGAAIYIASSDQGAGLYRKFGFSLLDGLDDTPKGVSPMVRAPMLMN</sequence>
<dbReference type="OMA" id="HADSPYQ"/>
<dbReference type="GO" id="GO:0016747">
    <property type="term" value="F:acyltransferase activity, transferring groups other than amino-acyl groups"/>
    <property type="evidence" value="ECO:0007669"/>
    <property type="project" value="InterPro"/>
</dbReference>
<dbReference type="InterPro" id="IPR052523">
    <property type="entry name" value="Trichothecene_AcTrans"/>
</dbReference>
<dbReference type="SUPFAM" id="SSF55729">
    <property type="entry name" value="Acyl-CoA N-acyltransferases (Nat)"/>
    <property type="match status" value="1"/>
</dbReference>
<dbReference type="PANTHER" id="PTHR42791:SF17">
    <property type="entry name" value="ACETYLTRANSFERASE, GNAT FAMILY FAMILY (AFU_ORTHOLOGUE AFUA_8G05690)"/>
    <property type="match status" value="1"/>
</dbReference>
<dbReference type="CDD" id="cd04301">
    <property type="entry name" value="NAT_SF"/>
    <property type="match status" value="1"/>
</dbReference>
<keyword evidence="1" id="KW-0012">Acyltransferase</keyword>
<accession>A0A5N7CRK8</accession>
<dbReference type="OrthoDB" id="2115692at2759"/>
<dbReference type="Proteomes" id="UP000326877">
    <property type="component" value="Unassembled WGS sequence"/>
</dbReference>